<feature type="compositionally biased region" description="Low complexity" evidence="1">
    <location>
        <begin position="364"/>
        <end position="374"/>
    </location>
</feature>
<feature type="compositionally biased region" description="Polar residues" evidence="1">
    <location>
        <begin position="925"/>
        <end position="934"/>
    </location>
</feature>
<feature type="compositionally biased region" description="Polar residues" evidence="1">
    <location>
        <begin position="98"/>
        <end position="114"/>
    </location>
</feature>
<accession>A0AAX4JXC7</accession>
<feature type="region of interest" description="Disordered" evidence="1">
    <location>
        <begin position="1078"/>
        <end position="1108"/>
    </location>
</feature>
<proteinExistence type="predicted"/>
<reference evidence="2 3" key="1">
    <citation type="submission" date="2024-01" db="EMBL/GenBank/DDBJ databases">
        <title>Comparative genomics of Cryptococcus and Kwoniella reveals pathogenesis evolution and contrasting modes of karyotype evolution via chromosome fusion or intercentromeric recombination.</title>
        <authorList>
            <person name="Coelho M.A."/>
            <person name="David-Palma M."/>
            <person name="Shea T."/>
            <person name="Bowers K."/>
            <person name="McGinley-Smith S."/>
            <person name="Mohammad A.W."/>
            <person name="Gnirke A."/>
            <person name="Yurkov A.M."/>
            <person name="Nowrousian M."/>
            <person name="Sun S."/>
            <person name="Cuomo C.A."/>
            <person name="Heitman J."/>
        </authorList>
    </citation>
    <scope>NUCLEOTIDE SEQUENCE [LARGE SCALE GENOMIC DNA]</scope>
    <source>
        <strain evidence="2 3">CBS 6074</strain>
    </source>
</reference>
<feature type="compositionally biased region" description="Polar residues" evidence="1">
    <location>
        <begin position="131"/>
        <end position="163"/>
    </location>
</feature>
<feature type="region of interest" description="Disordered" evidence="1">
    <location>
        <begin position="921"/>
        <end position="958"/>
    </location>
</feature>
<feature type="compositionally biased region" description="Basic and acidic residues" evidence="1">
    <location>
        <begin position="306"/>
        <end position="316"/>
    </location>
</feature>
<feature type="compositionally biased region" description="Basic and acidic residues" evidence="1">
    <location>
        <begin position="409"/>
        <end position="427"/>
    </location>
</feature>
<name>A0AAX4JXC7_9TREE</name>
<feature type="region of interest" description="Disordered" evidence="1">
    <location>
        <begin position="651"/>
        <end position="759"/>
    </location>
</feature>
<feature type="compositionally biased region" description="Polar residues" evidence="1">
    <location>
        <begin position="202"/>
        <end position="215"/>
    </location>
</feature>
<evidence type="ECO:0000256" key="1">
    <source>
        <dbReference type="SAM" id="MobiDB-lite"/>
    </source>
</evidence>
<feature type="compositionally biased region" description="Basic residues" evidence="1">
    <location>
        <begin position="228"/>
        <end position="238"/>
    </location>
</feature>
<feature type="compositionally biased region" description="Low complexity" evidence="1">
    <location>
        <begin position="657"/>
        <end position="668"/>
    </location>
</feature>
<sequence>MERQPSVFSKLRSRNTYDSITNEDEWLIPYNNPITSSSDPRSRPNLSTRESGIGLSPISPTKTTNTSTINNMLNNVFSNSNAVAGPGPNTLKSFPVRPTSTPANTYTSSYNYPNHNPAIGVSRLLPRKQTNHNNTLSKSPSYSTISDINRSDRIPSSSSVPTGLQAQSMLFSPLNRELRVSTKDHHHQSSPAKTSFPPSPYNPIQRSQPIGTFNSEPRKRTVSAPAHKPSRKSSRHKNGNPYEYKAENKRWAVPTMCDMFLLPRPTLLPHEITPPTTPEDEIPSIEARRFSIGSDNTNSTTNNHETVLERGKYREEEREDWANLVKRRGRSLSLGSTAPPPGAPIIGNLRARSRERERSESRNSSRGFRSRSNSLINALTPSSSLRKRSASFGSKWNKSENAEHPSTLRSERKPSFDRRESAKEKIRSRSRNPSFLDIGNVYSYGKESRQEIPKSFGFVPPSSNVTTKDYGLNPNQTRRYPSDDYIDFSRQGRKRSTSMPYSTYSSQSRSDPLLANFTTTATNAEYRYPTSAIPTGKSLQFKQPSLADKGDRGGVVIITKGASRRTPSGSTYQGIGTFKPPAPLNLSKPLPDLPLEDSSPILPESGPFVSLTDEIGVAISPEIAQSQEENDSGVIVDNTVEITPKTAIESKTIDPVKTATSPKTPTKSRLSDGGSATARAFLAKQQQRARTKRAFQSPVQGPVSHTHMRHSQNNRDSIGQLSLTSSLPSSTNTSISSMLSPTSSIKSDGSGPVSVPGPRRKTALEEAIGRSRASSVGILEQQQQQQSKYITSPTRIALLYNSNRPSTSDSSKNQKFGSSSSHLSQPPPPKVSVNSPLDVGIAKKEQYRFSSPNLNYSVSSPPLDYPISTIPSPRSKQNAFNSNLLDVHVPTPIKSDGLRPQFIHGESTASKVTVYTDASEGWSRAGSSAMSTPIQDRKDRLSSINSEDSPGRTPDDRDFQGLFFRTPADRNGSFSVTPISDRYAPPANNLALPRILPETSSPVGLGYDMDPTPHSQIIMEDEQPRRPSEGSDQTAEIATPQMTGQQQIDQPYMNYLTQMDNNDHTIANTRIQQSLMAPWVNRRPITPESVNSGSDNSECEGRDGRSMDTHETAVPILSEGHEFPFPRSNDTIRNLTEAQAHAHGNDESATPRTPDGKRRLSNPPHAPLSPGTFGIKPDDLSSTTISPTSPSKHINFAPSPFQNYSLLPSTHRNQQHLSSIHTRTSLSSNRDSIASPLLGNDHRNSAAVSFFDEFPTPPSNQS</sequence>
<evidence type="ECO:0000313" key="3">
    <source>
        <dbReference type="Proteomes" id="UP001355207"/>
    </source>
</evidence>
<feature type="compositionally biased region" description="Low complexity" evidence="1">
    <location>
        <begin position="808"/>
        <end position="824"/>
    </location>
</feature>
<feature type="compositionally biased region" description="Basic and acidic residues" evidence="1">
    <location>
        <begin position="1099"/>
        <end position="1108"/>
    </location>
</feature>
<dbReference type="AlphaFoldDB" id="A0AAX4JXC7"/>
<feature type="region of interest" description="Disordered" evidence="1">
    <location>
        <begin position="455"/>
        <end position="484"/>
    </location>
</feature>
<feature type="compositionally biased region" description="Polar residues" evidence="1">
    <location>
        <begin position="293"/>
        <end position="305"/>
    </location>
</feature>
<feature type="region of interest" description="Disordered" evidence="1">
    <location>
        <begin position="331"/>
        <end position="431"/>
    </location>
</feature>
<feature type="region of interest" description="Disordered" evidence="1">
    <location>
        <begin position="179"/>
        <end position="243"/>
    </location>
</feature>
<protein>
    <submittedName>
        <fullName evidence="2">Uncharacterized protein</fullName>
    </submittedName>
</protein>
<feature type="compositionally biased region" description="Polar residues" evidence="1">
    <location>
        <begin position="1030"/>
        <end position="1045"/>
    </location>
</feature>
<dbReference type="EMBL" id="CP144103">
    <property type="protein sequence ID" value="WWC90085.1"/>
    <property type="molecule type" value="Genomic_DNA"/>
</dbReference>
<feature type="compositionally biased region" description="Low complexity" evidence="1">
    <location>
        <begin position="1181"/>
        <end position="1191"/>
    </location>
</feature>
<gene>
    <name evidence="2" type="ORF">L201_005018</name>
</gene>
<feature type="region of interest" description="Disordered" evidence="1">
    <location>
        <begin position="292"/>
        <end position="318"/>
    </location>
</feature>
<feature type="region of interest" description="Disordered" evidence="1">
    <location>
        <begin position="1140"/>
        <end position="1194"/>
    </location>
</feature>
<organism evidence="2 3">
    <name type="scientific">Kwoniella dendrophila CBS 6074</name>
    <dbReference type="NCBI Taxonomy" id="1295534"/>
    <lineage>
        <taxon>Eukaryota</taxon>
        <taxon>Fungi</taxon>
        <taxon>Dikarya</taxon>
        <taxon>Basidiomycota</taxon>
        <taxon>Agaricomycotina</taxon>
        <taxon>Tremellomycetes</taxon>
        <taxon>Tremellales</taxon>
        <taxon>Cryptococcaceae</taxon>
        <taxon>Kwoniella</taxon>
    </lineage>
</organism>
<feature type="region of interest" description="Disordered" evidence="1">
    <location>
        <begin position="801"/>
        <end position="836"/>
    </location>
</feature>
<feature type="region of interest" description="Disordered" evidence="1">
    <location>
        <begin position="31"/>
        <end position="65"/>
    </location>
</feature>
<feature type="compositionally biased region" description="Low complexity" evidence="1">
    <location>
        <begin position="721"/>
        <end position="747"/>
    </location>
</feature>
<dbReference type="GeneID" id="91095688"/>
<feature type="compositionally biased region" description="Polar residues" evidence="1">
    <location>
        <begin position="375"/>
        <end position="384"/>
    </location>
</feature>
<feature type="region of interest" description="Disordered" evidence="1">
    <location>
        <begin position="1221"/>
        <end position="1241"/>
    </location>
</feature>
<dbReference type="RefSeq" id="XP_066076848.1">
    <property type="nucleotide sequence ID" value="XM_066220751.1"/>
</dbReference>
<feature type="compositionally biased region" description="Polar residues" evidence="1">
    <location>
        <begin position="461"/>
        <end position="479"/>
    </location>
</feature>
<feature type="region of interest" description="Disordered" evidence="1">
    <location>
        <begin position="89"/>
        <end position="163"/>
    </location>
</feature>
<feature type="compositionally biased region" description="Polar residues" evidence="1">
    <location>
        <begin position="1221"/>
        <end position="1232"/>
    </location>
</feature>
<feature type="compositionally biased region" description="Basic and acidic residues" evidence="1">
    <location>
        <begin position="949"/>
        <end position="958"/>
    </location>
</feature>
<feature type="region of interest" description="Disordered" evidence="1">
    <location>
        <begin position="1021"/>
        <end position="1045"/>
    </location>
</feature>
<evidence type="ECO:0000313" key="2">
    <source>
        <dbReference type="EMBL" id="WWC90085.1"/>
    </source>
</evidence>
<feature type="compositionally biased region" description="Polar residues" evidence="1">
    <location>
        <begin position="32"/>
        <end position="50"/>
    </location>
</feature>
<feature type="compositionally biased region" description="Basic and acidic residues" evidence="1">
    <location>
        <begin position="352"/>
        <end position="363"/>
    </location>
</feature>
<keyword evidence="3" id="KW-1185">Reference proteome</keyword>
<dbReference type="Proteomes" id="UP001355207">
    <property type="component" value="Chromosome 6"/>
</dbReference>